<dbReference type="InterPro" id="IPR003599">
    <property type="entry name" value="Ig_sub"/>
</dbReference>
<feature type="signal peptide" evidence="2">
    <location>
        <begin position="1"/>
        <end position="34"/>
    </location>
</feature>
<evidence type="ECO:0000256" key="1">
    <source>
        <dbReference type="SAM" id="Phobius"/>
    </source>
</evidence>
<dbReference type="GO" id="GO:0038023">
    <property type="term" value="F:signaling receptor activity"/>
    <property type="evidence" value="ECO:0007669"/>
    <property type="project" value="InterPro"/>
</dbReference>
<dbReference type="GO" id="GO:0016020">
    <property type="term" value="C:membrane"/>
    <property type="evidence" value="ECO:0007669"/>
    <property type="project" value="InterPro"/>
</dbReference>
<dbReference type="PANTHER" id="PTHR15343">
    <property type="entry name" value="CD7"/>
    <property type="match status" value="1"/>
</dbReference>
<protein>
    <recommendedName>
        <fullName evidence="3">Ig-like domain-containing protein</fullName>
    </recommendedName>
</protein>
<organism evidence="4 5">
    <name type="scientific">Myodes glareolus</name>
    <name type="common">Bank vole</name>
    <name type="synonym">Clethrionomys glareolus</name>
    <dbReference type="NCBI Taxonomy" id="447135"/>
    <lineage>
        <taxon>Eukaryota</taxon>
        <taxon>Metazoa</taxon>
        <taxon>Chordata</taxon>
        <taxon>Craniata</taxon>
        <taxon>Vertebrata</taxon>
        <taxon>Euteleostomi</taxon>
        <taxon>Mammalia</taxon>
        <taxon>Eutheria</taxon>
        <taxon>Euarchontoglires</taxon>
        <taxon>Glires</taxon>
        <taxon>Rodentia</taxon>
        <taxon>Myomorpha</taxon>
        <taxon>Muroidea</taxon>
        <taxon>Cricetidae</taxon>
        <taxon>Arvicolinae</taxon>
        <taxon>Myodes</taxon>
    </lineage>
</organism>
<evidence type="ECO:0000313" key="5">
    <source>
        <dbReference type="Proteomes" id="UP001488838"/>
    </source>
</evidence>
<keyword evidence="1" id="KW-0472">Membrane</keyword>
<keyword evidence="5" id="KW-1185">Reference proteome</keyword>
<keyword evidence="2" id="KW-0732">Signal</keyword>
<dbReference type="InterPro" id="IPR007110">
    <property type="entry name" value="Ig-like_dom"/>
</dbReference>
<dbReference type="PROSITE" id="PS50835">
    <property type="entry name" value="IG_LIKE"/>
    <property type="match status" value="1"/>
</dbReference>
<proteinExistence type="predicted"/>
<reference evidence="4 5" key="1">
    <citation type="journal article" date="2023" name="bioRxiv">
        <title>Conserved and derived expression patterns and positive selection on dental genes reveal complex evolutionary context of ever-growing rodent molars.</title>
        <authorList>
            <person name="Calamari Z.T."/>
            <person name="Song A."/>
            <person name="Cohen E."/>
            <person name="Akter M."/>
            <person name="Roy R.D."/>
            <person name="Hallikas O."/>
            <person name="Christensen M.M."/>
            <person name="Li P."/>
            <person name="Marangoni P."/>
            <person name="Jernvall J."/>
            <person name="Klein O.D."/>
        </authorList>
    </citation>
    <scope>NUCLEOTIDE SEQUENCE [LARGE SCALE GENOMIC DNA]</scope>
    <source>
        <strain evidence="4">V071</strain>
    </source>
</reference>
<gene>
    <name evidence="4" type="ORF">U0070_011508</name>
</gene>
<dbReference type="AlphaFoldDB" id="A0AAW0H4C0"/>
<evidence type="ECO:0000256" key="2">
    <source>
        <dbReference type="SAM" id="SignalP"/>
    </source>
</evidence>
<dbReference type="InterPro" id="IPR039090">
    <property type="entry name" value="CD7"/>
</dbReference>
<dbReference type="EMBL" id="JBBHLL010000791">
    <property type="protein sequence ID" value="KAK7797674.1"/>
    <property type="molecule type" value="Genomic_DNA"/>
</dbReference>
<feature type="domain" description="Ig-like" evidence="3">
    <location>
        <begin position="18"/>
        <end position="134"/>
    </location>
</feature>
<dbReference type="Pfam" id="PF07686">
    <property type="entry name" value="V-set"/>
    <property type="match status" value="1"/>
</dbReference>
<dbReference type="Proteomes" id="UP001488838">
    <property type="component" value="Unassembled WGS sequence"/>
</dbReference>
<evidence type="ECO:0000259" key="3">
    <source>
        <dbReference type="PROSITE" id="PS50835"/>
    </source>
</evidence>
<dbReference type="InterPro" id="IPR013783">
    <property type="entry name" value="Ig-like_fold"/>
</dbReference>
<dbReference type="InterPro" id="IPR013106">
    <property type="entry name" value="Ig_V-set"/>
</dbReference>
<feature type="transmembrane region" description="Helical" evidence="1">
    <location>
        <begin position="154"/>
        <end position="176"/>
    </location>
</feature>
<dbReference type="PANTHER" id="PTHR15343:SF0">
    <property type="entry name" value="T-CELL ANTIGEN CD7"/>
    <property type="match status" value="1"/>
</dbReference>
<dbReference type="InterPro" id="IPR036179">
    <property type="entry name" value="Ig-like_dom_sf"/>
</dbReference>
<evidence type="ECO:0000313" key="4">
    <source>
        <dbReference type="EMBL" id="KAK7797674.1"/>
    </source>
</evidence>
<keyword evidence="1" id="KW-0812">Transmembrane</keyword>
<accession>A0AAW0H4C0</accession>
<dbReference type="SUPFAM" id="SSF48726">
    <property type="entry name" value="Immunoglobulin"/>
    <property type="match status" value="1"/>
</dbReference>
<sequence>MMWSCSVDLGSMSKDALPVLILTLAMVLPGPLDAQDIVSASEGNSINITCSTSEALLGIYLKKTWPFHSNVIYFEDGENATVDKDFSGRIDFSGSQNNLTITIRLLRRADMGIYTCQAVTKIKKDGPSTMLVVTEKVSQEPQEILKVSQEPQEISVFLLAVMAAGFFLIGLVFGMLGMLRKTQIKELCASRKKDSRCVVYEDMSYKPKTPCDPNPYQ</sequence>
<feature type="chain" id="PRO_5043418328" description="Ig-like domain-containing protein" evidence="2">
    <location>
        <begin position="35"/>
        <end position="217"/>
    </location>
</feature>
<dbReference type="Gene3D" id="2.60.40.10">
    <property type="entry name" value="Immunoglobulins"/>
    <property type="match status" value="1"/>
</dbReference>
<dbReference type="GO" id="GO:0002250">
    <property type="term" value="P:adaptive immune response"/>
    <property type="evidence" value="ECO:0007669"/>
    <property type="project" value="InterPro"/>
</dbReference>
<comment type="caution">
    <text evidence="4">The sequence shown here is derived from an EMBL/GenBank/DDBJ whole genome shotgun (WGS) entry which is preliminary data.</text>
</comment>
<name>A0AAW0H4C0_MYOGA</name>
<keyword evidence="1" id="KW-1133">Transmembrane helix</keyword>
<dbReference type="SMART" id="SM00409">
    <property type="entry name" value="IG"/>
    <property type="match status" value="1"/>
</dbReference>